<name>A0AA85J4V6_TRIRE</name>
<dbReference type="AlphaFoldDB" id="A0AA85J4V6"/>
<evidence type="ECO:0000313" key="1">
    <source>
        <dbReference type="Proteomes" id="UP000050795"/>
    </source>
</evidence>
<protein>
    <submittedName>
        <fullName evidence="2">Uncharacterized protein</fullName>
    </submittedName>
</protein>
<keyword evidence="1" id="KW-1185">Reference proteome</keyword>
<reference evidence="1" key="1">
    <citation type="submission" date="2022-06" db="EMBL/GenBank/DDBJ databases">
        <authorList>
            <person name="Berger JAMES D."/>
            <person name="Berger JAMES D."/>
        </authorList>
    </citation>
    <scope>NUCLEOTIDE SEQUENCE [LARGE SCALE GENOMIC DNA]</scope>
</reference>
<dbReference type="Proteomes" id="UP000050795">
    <property type="component" value="Unassembled WGS sequence"/>
</dbReference>
<proteinExistence type="predicted"/>
<organism evidence="1 2">
    <name type="scientific">Trichobilharzia regenti</name>
    <name type="common">Nasal bird schistosome</name>
    <dbReference type="NCBI Taxonomy" id="157069"/>
    <lineage>
        <taxon>Eukaryota</taxon>
        <taxon>Metazoa</taxon>
        <taxon>Spiralia</taxon>
        <taxon>Lophotrochozoa</taxon>
        <taxon>Platyhelminthes</taxon>
        <taxon>Trematoda</taxon>
        <taxon>Digenea</taxon>
        <taxon>Strigeidida</taxon>
        <taxon>Schistosomatoidea</taxon>
        <taxon>Schistosomatidae</taxon>
        <taxon>Trichobilharzia</taxon>
    </lineage>
</organism>
<reference evidence="2" key="2">
    <citation type="submission" date="2023-11" db="UniProtKB">
        <authorList>
            <consortium name="WormBaseParasite"/>
        </authorList>
    </citation>
    <scope>IDENTIFICATION</scope>
</reference>
<evidence type="ECO:0000313" key="2">
    <source>
        <dbReference type="WBParaSite" id="TREG1_13080.1"/>
    </source>
</evidence>
<sequence length="307" mass="34869">MISEMEKSGWSVGTGKVRIVNFHAKLNDGDISGISDMFTQFNMEQLDKVNTDVTEKLYINYRVKTEQAGQSEMEACTHSLSMSNNIDEFSSHFEKDLINYLSSDNLIQQGNTSSVYHFILLPLVGNDFLFNGKEFNGYSEMQPFSVIRSSINLNLIYVFIPSTMLLSSSEKNNAETTKLVTLHIKYLLDGVLIQANHLKRLARKHESLRSFPPTQTTEKSSKTINEALSVSTVYDVTVTILTLGESQLPVKSKSNELSVWFDEMLTNPIPWLKANVGSAFKSWLPYIRVDFYSQRLYADNAELLKKR</sequence>
<accession>A0AA85J4V6</accession>
<dbReference type="WBParaSite" id="TREG1_13080.1">
    <property type="protein sequence ID" value="TREG1_13080.1"/>
    <property type="gene ID" value="TREG1_13080"/>
</dbReference>